<comment type="caution">
    <text evidence="2">The sequence shown here is derived from an EMBL/GenBank/DDBJ whole genome shotgun (WGS) entry which is preliminary data.</text>
</comment>
<protein>
    <submittedName>
        <fullName evidence="2">Uncharacterized protein</fullName>
    </submittedName>
</protein>
<dbReference type="AlphaFoldDB" id="A0A699GY23"/>
<feature type="region of interest" description="Disordered" evidence="1">
    <location>
        <begin position="272"/>
        <end position="334"/>
    </location>
</feature>
<gene>
    <name evidence="2" type="ORF">Tci_249288</name>
</gene>
<sequence>MEVFCEPERDESNNQQVPVTSIRRKFSFSQNLREQKILSYYSFSKVRYSSWQHLDSEFWPHCSFTKKLSLPECTYDNIKLLEGGSQNLLLPSSDQTAFEGFRKKSNHGVVSMLGSSRLSIPVPGSRSSVIYSLKHGNLPPFALSFNDALNFFLSLHLKLLLEQSINSFILHDHDSVHSFDPLEDTMHPHADDCSQPEISSESSSKSDESLSSLEAASKDVALESVDRSHGNLTKLVLMEILIVEIPTSEEIYRDSRRTPGSRQVSDLTWNLNDGIIRSPNSTAPRSVWHRHKSGPSSSPFGDPSSSPFRDSLHSWADANTDYGGNGFGNRPNPT</sequence>
<feature type="compositionally biased region" description="Low complexity" evidence="1">
    <location>
        <begin position="199"/>
        <end position="212"/>
    </location>
</feature>
<dbReference type="EMBL" id="BKCJ010073278">
    <property type="protein sequence ID" value="GEW77312.1"/>
    <property type="molecule type" value="Genomic_DNA"/>
</dbReference>
<accession>A0A699GY23</accession>
<name>A0A699GY23_TANCI</name>
<feature type="region of interest" description="Disordered" evidence="1">
    <location>
        <begin position="181"/>
        <end position="212"/>
    </location>
</feature>
<organism evidence="2">
    <name type="scientific">Tanacetum cinerariifolium</name>
    <name type="common">Dalmatian daisy</name>
    <name type="synonym">Chrysanthemum cinerariifolium</name>
    <dbReference type="NCBI Taxonomy" id="118510"/>
    <lineage>
        <taxon>Eukaryota</taxon>
        <taxon>Viridiplantae</taxon>
        <taxon>Streptophyta</taxon>
        <taxon>Embryophyta</taxon>
        <taxon>Tracheophyta</taxon>
        <taxon>Spermatophyta</taxon>
        <taxon>Magnoliopsida</taxon>
        <taxon>eudicotyledons</taxon>
        <taxon>Gunneridae</taxon>
        <taxon>Pentapetalae</taxon>
        <taxon>asterids</taxon>
        <taxon>campanulids</taxon>
        <taxon>Asterales</taxon>
        <taxon>Asteraceae</taxon>
        <taxon>Asteroideae</taxon>
        <taxon>Anthemideae</taxon>
        <taxon>Anthemidinae</taxon>
        <taxon>Tanacetum</taxon>
    </lineage>
</organism>
<proteinExistence type="predicted"/>
<reference evidence="2" key="1">
    <citation type="journal article" date="2019" name="Sci. Rep.">
        <title>Draft genome of Tanacetum cinerariifolium, the natural source of mosquito coil.</title>
        <authorList>
            <person name="Yamashiro T."/>
            <person name="Shiraishi A."/>
            <person name="Satake H."/>
            <person name="Nakayama K."/>
        </authorList>
    </citation>
    <scope>NUCLEOTIDE SEQUENCE</scope>
</reference>
<evidence type="ECO:0000313" key="2">
    <source>
        <dbReference type="EMBL" id="GEW77312.1"/>
    </source>
</evidence>
<evidence type="ECO:0000256" key="1">
    <source>
        <dbReference type="SAM" id="MobiDB-lite"/>
    </source>
</evidence>
<feature type="compositionally biased region" description="Low complexity" evidence="1">
    <location>
        <begin position="294"/>
        <end position="309"/>
    </location>
</feature>